<protein>
    <submittedName>
        <fullName evidence="4">Kelch repeat-containing protein 2</fullName>
    </submittedName>
</protein>
<evidence type="ECO:0000313" key="4">
    <source>
        <dbReference type="RefSeq" id="XP_031749458.1"/>
    </source>
</evidence>
<dbReference type="OMA" id="TESCNEP"/>
<gene>
    <name evidence="4 5" type="primary">LOC100491804</name>
</gene>
<name>A0A8J1IV30_XENTR</name>
<keyword evidence="1" id="KW-0880">Kelch repeat</keyword>
<proteinExistence type="predicted"/>
<keyword evidence="3" id="KW-1185">Reference proteome</keyword>
<evidence type="ECO:0000313" key="5">
    <source>
        <dbReference type="Xenbase" id="XB-GENE-29080887"/>
    </source>
</evidence>
<dbReference type="KEGG" id="xtr:100491804"/>
<dbReference type="OrthoDB" id="432528at2759"/>
<dbReference type="GeneID" id="100491804"/>
<keyword evidence="2" id="KW-0677">Repeat</keyword>
<dbReference type="Xenbase" id="XB-GENE-29080887">
    <property type="gene designation" value="LOC100491804"/>
</dbReference>
<sequence>MIDSAANQESTPLWMYAIDARMWYMGKPPRCKGKSPTNRKGHSAVLHQSSMFIYGGYFDLKGAVGEFWAFALDTENWSALSPSTRGSGPGPRHGHTAATYNGAMYLFGGLKHMAEQNDLWRFDFRRHNWASIRTSSGPPKLVGHGSLVHQNCLWVVGGGLASRNPSSHLWKYHFNSRTWKKICQRKESSHLGKIYHSVTGVSSRAPQDPGISHQPLCVGEKGTLMPRVPAGKRLSSWASNRAGSGTEDIEMETLKQFPDPMFCSCGPRGPSDEQHLLSHCESGLFTSTGDVTGHCQSNESLPGGDSEDFILIIGGKPLSRPSVISVCQLKLGQA</sequence>
<dbReference type="AGR" id="Xenbase:XB-GENE-29080887"/>
<dbReference type="Pfam" id="PF24681">
    <property type="entry name" value="Kelch_KLHDC2_KLHL20_DRC7"/>
    <property type="match status" value="1"/>
</dbReference>
<dbReference type="InterPro" id="IPR051568">
    <property type="entry name" value="LZTR1/Attractin"/>
</dbReference>
<evidence type="ECO:0000256" key="1">
    <source>
        <dbReference type="ARBA" id="ARBA00022441"/>
    </source>
</evidence>
<evidence type="ECO:0000313" key="3">
    <source>
        <dbReference type="Proteomes" id="UP000008143"/>
    </source>
</evidence>
<reference evidence="4" key="1">
    <citation type="submission" date="2025-08" db="UniProtKB">
        <authorList>
            <consortium name="RefSeq"/>
        </authorList>
    </citation>
    <scope>IDENTIFICATION</scope>
    <source>
        <strain evidence="4">Nigerian</strain>
        <tissue evidence="4">Liver and blood</tissue>
    </source>
</reference>
<dbReference type="InterPro" id="IPR015915">
    <property type="entry name" value="Kelch-typ_b-propeller"/>
</dbReference>
<organism evidence="3 4">
    <name type="scientific">Xenopus tropicalis</name>
    <name type="common">Western clawed frog</name>
    <name type="synonym">Silurana tropicalis</name>
    <dbReference type="NCBI Taxonomy" id="8364"/>
    <lineage>
        <taxon>Eukaryota</taxon>
        <taxon>Metazoa</taxon>
        <taxon>Chordata</taxon>
        <taxon>Craniata</taxon>
        <taxon>Vertebrata</taxon>
        <taxon>Euteleostomi</taxon>
        <taxon>Amphibia</taxon>
        <taxon>Batrachia</taxon>
        <taxon>Anura</taxon>
        <taxon>Pipoidea</taxon>
        <taxon>Pipidae</taxon>
        <taxon>Xenopodinae</taxon>
        <taxon>Xenopus</taxon>
        <taxon>Silurana</taxon>
    </lineage>
</organism>
<dbReference type="SUPFAM" id="SSF117281">
    <property type="entry name" value="Kelch motif"/>
    <property type="match status" value="1"/>
</dbReference>
<dbReference type="Proteomes" id="UP000008143">
    <property type="component" value="Chromosome 9"/>
</dbReference>
<dbReference type="RefSeq" id="XP_031749458.1">
    <property type="nucleotide sequence ID" value="XM_031893598.1"/>
</dbReference>
<evidence type="ECO:0000256" key="2">
    <source>
        <dbReference type="ARBA" id="ARBA00022737"/>
    </source>
</evidence>
<dbReference type="PANTHER" id="PTHR46376:SF1">
    <property type="entry name" value="LEUCINE-ZIPPER-LIKE TRANSCRIPTIONAL REGULATOR 1"/>
    <property type="match status" value="1"/>
</dbReference>
<accession>A0A8J1IV30</accession>
<dbReference type="Gene3D" id="2.120.10.80">
    <property type="entry name" value="Kelch-type beta propeller"/>
    <property type="match status" value="1"/>
</dbReference>
<dbReference type="AlphaFoldDB" id="A0A8J1IV30"/>
<dbReference type="PANTHER" id="PTHR46376">
    <property type="entry name" value="LEUCINE-ZIPPER-LIKE TRANSCRIPTIONAL REGULATOR 1"/>
    <property type="match status" value="1"/>
</dbReference>